<dbReference type="EC" id="4.3.99.3" evidence="8"/>
<reference evidence="10" key="1">
    <citation type="submission" date="2023-07" db="EMBL/GenBank/DDBJ databases">
        <title>30 novel species of actinomycetes from the DSMZ collection.</title>
        <authorList>
            <person name="Nouioui I."/>
        </authorList>
    </citation>
    <scope>NUCLEOTIDE SEQUENCE [LARGE SCALE GENOMIC DNA]</scope>
    <source>
        <strain evidence="10">DSM 44399</strain>
    </source>
</reference>
<comment type="cofactor">
    <cofactor evidence="8">
        <name>[4Fe-4S] cluster</name>
        <dbReference type="ChEBI" id="CHEBI:49883"/>
    </cofactor>
    <text evidence="8">Binds 1 [4Fe-4S] cluster. The cluster is coordinated with 3 cysteines and an exchangeable S-adenosyl-L-methionine.</text>
</comment>
<dbReference type="InterPro" id="IPR058240">
    <property type="entry name" value="rSAM_sf"/>
</dbReference>
<keyword evidence="2 8" id="KW-0949">S-adenosyl-L-methionine</keyword>
<keyword evidence="5 8" id="KW-0408">Iron</keyword>
<feature type="binding site" evidence="8">
    <location>
        <position position="45"/>
    </location>
    <ligand>
        <name>[4Fe-4S] cluster</name>
        <dbReference type="ChEBI" id="CHEBI:49883"/>
        <note>4Fe-4S-S-AdoMet</note>
    </ligand>
</feature>
<gene>
    <name evidence="8" type="primary">queE</name>
    <name evidence="9" type="ORF">RM423_18685</name>
</gene>
<keyword evidence="7 8" id="KW-0456">Lyase</keyword>
<evidence type="ECO:0000313" key="9">
    <source>
        <dbReference type="EMBL" id="MDT0263413.1"/>
    </source>
</evidence>
<keyword evidence="10" id="KW-1185">Reference proteome</keyword>
<dbReference type="PANTHER" id="PTHR42836">
    <property type="entry name" value="7-CARBOXY-7-DEAZAGUANINE SYNTHASE"/>
    <property type="match status" value="1"/>
</dbReference>
<dbReference type="PIRSF" id="PIRSF000370">
    <property type="entry name" value="QueE"/>
    <property type="match status" value="1"/>
</dbReference>
<evidence type="ECO:0000256" key="3">
    <source>
        <dbReference type="ARBA" id="ARBA00022723"/>
    </source>
</evidence>
<dbReference type="InterPro" id="IPR007197">
    <property type="entry name" value="rSAM"/>
</dbReference>
<keyword evidence="1 8" id="KW-0004">4Fe-4S</keyword>
<keyword evidence="3 8" id="KW-0479">Metal-binding</keyword>
<comment type="similarity">
    <text evidence="8">Belongs to the radical SAM superfamily. 7-carboxy-7-deazaguanine synthase family.</text>
</comment>
<evidence type="ECO:0000256" key="6">
    <source>
        <dbReference type="ARBA" id="ARBA00023014"/>
    </source>
</evidence>
<evidence type="ECO:0000256" key="4">
    <source>
        <dbReference type="ARBA" id="ARBA00022842"/>
    </source>
</evidence>
<comment type="cofactor">
    <cofactor evidence="8">
        <name>S-adenosyl-L-methionine</name>
        <dbReference type="ChEBI" id="CHEBI:59789"/>
    </cofactor>
    <text evidence="8">Binds 1 S-adenosyl-L-methionine per subunit.</text>
</comment>
<name>A0ABU2JFA5_9ACTN</name>
<keyword evidence="8" id="KW-0671">Queuosine biosynthesis</keyword>
<protein>
    <recommendedName>
        <fullName evidence="8">7-carboxy-7-deazaguanine synthase</fullName>
        <shortName evidence="8">CDG synthase</shortName>
        <ecNumber evidence="8">4.3.99.3</ecNumber>
    </recommendedName>
    <alternativeName>
        <fullName evidence="8">Queuosine biosynthesis protein QueE</fullName>
    </alternativeName>
</protein>
<feature type="binding site" evidence="8">
    <location>
        <position position="49"/>
    </location>
    <ligand>
        <name>[4Fe-4S] cluster</name>
        <dbReference type="ChEBI" id="CHEBI:49883"/>
        <note>4Fe-4S-S-AdoMet</note>
    </ligand>
</feature>
<feature type="binding site" evidence="8">
    <location>
        <begin position="51"/>
        <end position="53"/>
    </location>
    <ligand>
        <name>S-adenosyl-L-methionine</name>
        <dbReference type="ChEBI" id="CHEBI:59789"/>
    </ligand>
</feature>
<comment type="subunit">
    <text evidence="8">Homodimer.</text>
</comment>
<comment type="function">
    <text evidence="8">Catalyzes the complex heterocyclic radical-mediated conversion of 6-carboxy-5,6,7,8-tetrahydropterin (CPH4) to 7-carboxy-7-deazaguanine (CDG), a step common to the biosynthetic pathways of all 7-deazapurine-containing compounds.</text>
</comment>
<evidence type="ECO:0000256" key="1">
    <source>
        <dbReference type="ARBA" id="ARBA00022485"/>
    </source>
</evidence>
<evidence type="ECO:0000313" key="10">
    <source>
        <dbReference type="Proteomes" id="UP001183176"/>
    </source>
</evidence>
<dbReference type="Gene3D" id="3.20.20.70">
    <property type="entry name" value="Aldolase class I"/>
    <property type="match status" value="1"/>
</dbReference>
<comment type="caution">
    <text evidence="8">Lacks conserved residue(s) required for the propagation of feature annotation.</text>
</comment>
<comment type="caution">
    <text evidence="9">The sequence shown here is derived from an EMBL/GenBank/DDBJ whole genome shotgun (WGS) entry which is preliminary data.</text>
</comment>
<dbReference type="PANTHER" id="PTHR42836:SF1">
    <property type="entry name" value="7-CARBOXY-7-DEAZAGUANINE SYNTHASE"/>
    <property type="match status" value="1"/>
</dbReference>
<dbReference type="RefSeq" id="WP_311424559.1">
    <property type="nucleotide sequence ID" value="NZ_JAVREH010000038.1"/>
</dbReference>
<feature type="binding site" evidence="8">
    <location>
        <position position="93"/>
    </location>
    <ligand>
        <name>substrate</name>
    </ligand>
</feature>
<evidence type="ECO:0000256" key="8">
    <source>
        <dbReference type="HAMAP-Rule" id="MF_00917"/>
    </source>
</evidence>
<dbReference type="InterPro" id="IPR024924">
    <property type="entry name" value="7-CO-7-deazaguanine_synth-like"/>
</dbReference>
<comment type="catalytic activity">
    <reaction evidence="8">
        <text>6-carboxy-5,6,7,8-tetrahydropterin + H(+) = 7-carboxy-7-carbaguanine + NH4(+)</text>
        <dbReference type="Rhea" id="RHEA:27974"/>
        <dbReference type="ChEBI" id="CHEBI:15378"/>
        <dbReference type="ChEBI" id="CHEBI:28938"/>
        <dbReference type="ChEBI" id="CHEBI:61032"/>
        <dbReference type="ChEBI" id="CHEBI:61036"/>
        <dbReference type="EC" id="4.3.99.3"/>
    </reaction>
</comment>
<evidence type="ECO:0000256" key="7">
    <source>
        <dbReference type="ARBA" id="ARBA00023239"/>
    </source>
</evidence>
<dbReference type="SUPFAM" id="SSF102114">
    <property type="entry name" value="Radical SAM enzymes"/>
    <property type="match status" value="1"/>
</dbReference>
<feature type="binding site" evidence="8">
    <location>
        <position position="54"/>
    </location>
    <ligand>
        <name>Mg(2+)</name>
        <dbReference type="ChEBI" id="CHEBI:18420"/>
    </ligand>
</feature>
<evidence type="ECO:0000256" key="2">
    <source>
        <dbReference type="ARBA" id="ARBA00022691"/>
    </source>
</evidence>
<feature type="binding site" evidence="8">
    <location>
        <begin position="26"/>
        <end position="28"/>
    </location>
    <ligand>
        <name>substrate</name>
    </ligand>
</feature>
<comment type="pathway">
    <text evidence="8">Purine metabolism; 7-cyano-7-deazaguanine biosynthesis.</text>
</comment>
<comment type="cofactor">
    <cofactor evidence="8">
        <name>Mg(2+)</name>
        <dbReference type="ChEBI" id="CHEBI:18420"/>
    </cofactor>
</comment>
<evidence type="ECO:0000256" key="5">
    <source>
        <dbReference type="ARBA" id="ARBA00023004"/>
    </source>
</evidence>
<keyword evidence="6 8" id="KW-0411">Iron-sulfur</keyword>
<feature type="binding site" evidence="8">
    <location>
        <begin position="142"/>
        <end position="144"/>
    </location>
    <ligand>
        <name>S-adenosyl-L-methionine</name>
        <dbReference type="ChEBI" id="CHEBI:59789"/>
    </ligand>
</feature>
<dbReference type="EMBL" id="JAVREH010000038">
    <property type="protein sequence ID" value="MDT0263413.1"/>
    <property type="molecule type" value="Genomic_DNA"/>
</dbReference>
<keyword evidence="4 8" id="KW-0460">Magnesium</keyword>
<feature type="binding site" evidence="8">
    <location>
        <position position="52"/>
    </location>
    <ligand>
        <name>[4Fe-4S] cluster</name>
        <dbReference type="ChEBI" id="CHEBI:49883"/>
        <note>4Fe-4S-S-AdoMet</note>
    </ligand>
</feature>
<organism evidence="9 10">
    <name type="scientific">Jatrophihabitans lederbergiae</name>
    <dbReference type="NCBI Taxonomy" id="3075547"/>
    <lineage>
        <taxon>Bacteria</taxon>
        <taxon>Bacillati</taxon>
        <taxon>Actinomycetota</taxon>
        <taxon>Actinomycetes</taxon>
        <taxon>Jatrophihabitantales</taxon>
        <taxon>Jatrophihabitantaceae</taxon>
        <taxon>Jatrophihabitans</taxon>
    </lineage>
</organism>
<dbReference type="Proteomes" id="UP001183176">
    <property type="component" value="Unassembled WGS sequence"/>
</dbReference>
<dbReference type="InterPro" id="IPR013785">
    <property type="entry name" value="Aldolase_TIM"/>
</dbReference>
<accession>A0ABU2JFA5</accession>
<feature type="binding site" evidence="8">
    <location>
        <position position="95"/>
    </location>
    <ligand>
        <name>S-adenosyl-L-methionine</name>
        <dbReference type="ChEBI" id="CHEBI:59789"/>
    </ligand>
</feature>
<feature type="binding site" evidence="8">
    <location>
        <position position="41"/>
    </location>
    <ligand>
        <name>substrate</name>
    </ligand>
</feature>
<dbReference type="HAMAP" id="MF_00917">
    <property type="entry name" value="QueE"/>
    <property type="match status" value="1"/>
</dbReference>
<proteinExistence type="inferred from homology"/>
<dbReference type="SFLD" id="SFLDS00029">
    <property type="entry name" value="Radical_SAM"/>
    <property type="match status" value="1"/>
</dbReference>
<sequence length="242" mass="25955">MTALSSETTSGRPHLLTVSEIFGPTIQGEGPAVGQPAVFLRLAGCHVGCDWCDTRYSWDYASPTDGGVRQHGAAELAAMLANIGSTEHLLVVTGGEPLLQQRALLNALAQPALVGRRIHLETSGTVVPLSGLLDLFDLAVVSPKLAHSRVPLERRINSEALAAFGARDYSWFKFVVTGLNDFEEVASIVSEHNLSRVMVMAEGTTAGDVQERSRAIAGPAAERGWGVSPRWHLDLWGNDRGH</sequence>